<dbReference type="SMART" id="SM00388">
    <property type="entry name" value="HisKA"/>
    <property type="match status" value="1"/>
</dbReference>
<dbReference type="Pfam" id="PF00672">
    <property type="entry name" value="HAMP"/>
    <property type="match status" value="1"/>
</dbReference>
<dbReference type="SMART" id="SM00304">
    <property type="entry name" value="HAMP"/>
    <property type="match status" value="1"/>
</dbReference>
<dbReference type="InterPro" id="IPR004358">
    <property type="entry name" value="Sig_transdc_His_kin-like_C"/>
</dbReference>
<dbReference type="InterPro" id="IPR003661">
    <property type="entry name" value="HisK_dim/P_dom"/>
</dbReference>
<dbReference type="SUPFAM" id="SSF55874">
    <property type="entry name" value="ATPase domain of HSP90 chaperone/DNA topoisomerase II/histidine kinase"/>
    <property type="match status" value="1"/>
</dbReference>
<evidence type="ECO:0000256" key="13">
    <source>
        <dbReference type="ARBA" id="ARBA00023136"/>
    </source>
</evidence>
<feature type="domain" description="HAMP" evidence="17">
    <location>
        <begin position="347"/>
        <end position="400"/>
    </location>
</feature>
<dbReference type="PROSITE" id="PS50109">
    <property type="entry name" value="HIS_KIN"/>
    <property type="match status" value="1"/>
</dbReference>
<proteinExistence type="predicted"/>
<sequence>MKRVRSVRHRLLLIAILPMVVILPMIVGVLIYKWDKRFDELLSSKVGSDLKIAGQYMNQLLINDRASLAAIADSESFHSAVGGDRDALSTLLASKARPGALDFIALLDRDGHLLASSEPSSQKAVLLKWPVIEKAFNGVSDVQVGVVQEDDLRALSPQLAARAEIVRLPEPGEQAPPSTYERRALMIQAATPVNLPGQQPGVLVAGTLLNHNTHFIDQITDLIYRDNGMRTGSAGIASLFLGDTRISTNAKLPGGRPASGTRASAEVAAAVLGQGRTWLAKAFVVNDWYVSGYMPIRDGEGVPVGMLFVGFSDEPFATARRNAIGMIVLGCLLVAAITVPLFLYIARGVFRPLEKMDAAIARVNAGDRNARAGARGSNDEIGRLASQLDQMLNQLQDNERQLVAWNEELNTRVEERTAGLLLANRQLEEATQHLIVKEKLATIGEIAAGVAHEINNPLAVMQGNLELLREAVLQDFGPGGKEEFDLIEDHIQRISTIVSKLLQFSKPSEHAAEYELLEPSSLLLETLPLVQHLTKRQPVMIEKRFHSTRLIRANRGEIQQILVNIMINALHAMPGGGVLGLATEDTDDIHGAPGVALRISDAGGGIPQDILERIFEPFFTTKHHQGTGLGLSISQMLASRHRGNLSVASTGPAGTVVELWMPEAAEDRPSALNSSNDMNEWRLE</sequence>
<dbReference type="InterPro" id="IPR003594">
    <property type="entry name" value="HATPase_dom"/>
</dbReference>
<dbReference type="SUPFAM" id="SSF103190">
    <property type="entry name" value="Sensory domain-like"/>
    <property type="match status" value="1"/>
</dbReference>
<dbReference type="Gene3D" id="3.30.565.10">
    <property type="entry name" value="Histidine kinase-like ATPase, C-terminal domain"/>
    <property type="match status" value="1"/>
</dbReference>
<dbReference type="GO" id="GO:0005886">
    <property type="term" value="C:plasma membrane"/>
    <property type="evidence" value="ECO:0007669"/>
    <property type="project" value="UniProtKB-SubCell"/>
</dbReference>
<dbReference type="EC" id="2.7.13.3" evidence="3"/>
<evidence type="ECO:0000256" key="6">
    <source>
        <dbReference type="ARBA" id="ARBA00022679"/>
    </source>
</evidence>
<dbReference type="InterPro" id="IPR036097">
    <property type="entry name" value="HisK_dim/P_sf"/>
</dbReference>
<dbReference type="InterPro" id="IPR036890">
    <property type="entry name" value="HATPase_C_sf"/>
</dbReference>
<evidence type="ECO:0000256" key="12">
    <source>
        <dbReference type="ARBA" id="ARBA00023012"/>
    </source>
</evidence>
<dbReference type="PRINTS" id="PR00344">
    <property type="entry name" value="BCTRLSENSOR"/>
</dbReference>
<evidence type="ECO:0000313" key="19">
    <source>
        <dbReference type="Proteomes" id="UP000515598"/>
    </source>
</evidence>
<evidence type="ECO:0000256" key="11">
    <source>
        <dbReference type="ARBA" id="ARBA00022989"/>
    </source>
</evidence>
<dbReference type="SMART" id="SM00387">
    <property type="entry name" value="HATPase_c"/>
    <property type="match status" value="1"/>
</dbReference>
<dbReference type="AlphaFoldDB" id="A0AAX1IAT7"/>
<dbReference type="Pfam" id="PF17202">
    <property type="entry name" value="sCache_3_3"/>
    <property type="match status" value="1"/>
</dbReference>
<dbReference type="GO" id="GO:0000155">
    <property type="term" value="F:phosphorelay sensor kinase activity"/>
    <property type="evidence" value="ECO:0007669"/>
    <property type="project" value="InterPro"/>
</dbReference>
<evidence type="ECO:0000256" key="1">
    <source>
        <dbReference type="ARBA" id="ARBA00000085"/>
    </source>
</evidence>
<keyword evidence="10" id="KW-0067">ATP-binding</keyword>
<keyword evidence="9" id="KW-0418">Kinase</keyword>
<dbReference type="GO" id="GO:0005524">
    <property type="term" value="F:ATP binding"/>
    <property type="evidence" value="ECO:0007669"/>
    <property type="project" value="UniProtKB-KW"/>
</dbReference>
<dbReference type="CDD" id="cd00082">
    <property type="entry name" value="HisKA"/>
    <property type="match status" value="1"/>
</dbReference>
<dbReference type="PANTHER" id="PTHR43065:SF10">
    <property type="entry name" value="PEROXIDE STRESS-ACTIVATED HISTIDINE KINASE MAK3"/>
    <property type="match status" value="1"/>
</dbReference>
<evidence type="ECO:0000256" key="2">
    <source>
        <dbReference type="ARBA" id="ARBA00004651"/>
    </source>
</evidence>
<dbReference type="InterPro" id="IPR003660">
    <property type="entry name" value="HAMP_dom"/>
</dbReference>
<keyword evidence="13 15" id="KW-0472">Membrane</keyword>
<dbReference type="RefSeq" id="WP_154350779.1">
    <property type="nucleotide sequence ID" value="NZ_CP040433.1"/>
</dbReference>
<evidence type="ECO:0000256" key="15">
    <source>
        <dbReference type="SAM" id="Phobius"/>
    </source>
</evidence>
<dbReference type="SUPFAM" id="SSF47384">
    <property type="entry name" value="Homodimeric domain of signal transducing histidine kinase"/>
    <property type="match status" value="1"/>
</dbReference>
<keyword evidence="5" id="KW-0597">Phosphoprotein</keyword>
<evidence type="ECO:0000313" key="18">
    <source>
        <dbReference type="EMBL" id="QNG76154.1"/>
    </source>
</evidence>
<keyword evidence="14" id="KW-0175">Coiled coil</keyword>
<evidence type="ECO:0000256" key="14">
    <source>
        <dbReference type="SAM" id="Coils"/>
    </source>
</evidence>
<dbReference type="Gene3D" id="6.10.340.10">
    <property type="match status" value="1"/>
</dbReference>
<feature type="transmembrane region" description="Helical" evidence="15">
    <location>
        <begin position="323"/>
        <end position="346"/>
    </location>
</feature>
<dbReference type="InterPro" id="IPR005467">
    <property type="entry name" value="His_kinase_dom"/>
</dbReference>
<evidence type="ECO:0000256" key="4">
    <source>
        <dbReference type="ARBA" id="ARBA00022475"/>
    </source>
</evidence>
<evidence type="ECO:0000259" key="16">
    <source>
        <dbReference type="PROSITE" id="PS50109"/>
    </source>
</evidence>
<accession>A0AAX1IAT7</accession>
<feature type="transmembrane region" description="Helical" evidence="15">
    <location>
        <begin position="12"/>
        <end position="34"/>
    </location>
</feature>
<evidence type="ECO:0000256" key="10">
    <source>
        <dbReference type="ARBA" id="ARBA00022840"/>
    </source>
</evidence>
<dbReference type="Gene3D" id="1.10.287.130">
    <property type="match status" value="1"/>
</dbReference>
<comment type="subcellular location">
    <subcellularLocation>
        <location evidence="2">Cell membrane</location>
        <topology evidence="2">Multi-pass membrane protein</topology>
    </subcellularLocation>
</comment>
<feature type="coiled-coil region" evidence="14">
    <location>
        <begin position="378"/>
        <end position="408"/>
    </location>
</feature>
<dbReference type="Proteomes" id="UP000515598">
    <property type="component" value="Chromosome"/>
</dbReference>
<keyword evidence="12" id="KW-0902">Two-component regulatory system</keyword>
<reference evidence="18 19" key="1">
    <citation type="submission" date="2020-08" db="EMBL/GenBank/DDBJ databases">
        <title>Phenotypic and transcriptomic analysis of seven clinical Stenotrophomonas maltophilia isolates identify a small set of shared and commonly regulated genes involved in biofilm lifestyle.</title>
        <authorList>
            <person name="Alio I."/>
            <person name="Gudzuhn M."/>
            <person name="Streit W."/>
        </authorList>
    </citation>
    <scope>NUCLEOTIDE SEQUENCE [LARGE SCALE GENOMIC DNA]</scope>
    <source>
        <strain evidence="18 19">UHH_SKK55</strain>
    </source>
</reference>
<keyword evidence="4" id="KW-1003">Cell membrane</keyword>
<organism evidence="18 19">
    <name type="scientific">Stenotrophomonas maltophilia</name>
    <name type="common">Pseudomonas maltophilia</name>
    <name type="synonym">Xanthomonas maltophilia</name>
    <dbReference type="NCBI Taxonomy" id="40324"/>
    <lineage>
        <taxon>Bacteria</taxon>
        <taxon>Pseudomonadati</taxon>
        <taxon>Pseudomonadota</taxon>
        <taxon>Gammaproteobacteria</taxon>
        <taxon>Lysobacterales</taxon>
        <taxon>Lysobacteraceae</taxon>
        <taxon>Stenotrophomonas</taxon>
        <taxon>Stenotrophomonas maltophilia group</taxon>
    </lineage>
</organism>
<dbReference type="Pfam" id="PF02518">
    <property type="entry name" value="HATPase_c"/>
    <property type="match status" value="1"/>
</dbReference>
<dbReference type="InterPro" id="IPR029151">
    <property type="entry name" value="Sensor-like_sf"/>
</dbReference>
<dbReference type="Pfam" id="PF00512">
    <property type="entry name" value="HisKA"/>
    <property type="match status" value="1"/>
</dbReference>
<feature type="domain" description="Histidine kinase" evidence="16">
    <location>
        <begin position="449"/>
        <end position="665"/>
    </location>
</feature>
<keyword evidence="8" id="KW-0547">Nucleotide-binding</keyword>
<evidence type="ECO:0000256" key="7">
    <source>
        <dbReference type="ARBA" id="ARBA00022692"/>
    </source>
</evidence>
<evidence type="ECO:0000259" key="17">
    <source>
        <dbReference type="PROSITE" id="PS50885"/>
    </source>
</evidence>
<dbReference type="EMBL" id="CP060025">
    <property type="protein sequence ID" value="QNG76154.1"/>
    <property type="molecule type" value="Genomic_DNA"/>
</dbReference>
<dbReference type="PROSITE" id="PS50885">
    <property type="entry name" value="HAMP"/>
    <property type="match status" value="1"/>
</dbReference>
<dbReference type="CDD" id="cd06225">
    <property type="entry name" value="HAMP"/>
    <property type="match status" value="1"/>
</dbReference>
<evidence type="ECO:0000256" key="9">
    <source>
        <dbReference type="ARBA" id="ARBA00022777"/>
    </source>
</evidence>
<gene>
    <name evidence="18" type="primary">sasA_1</name>
    <name evidence="18" type="ORF">GPNADHDJ_00321</name>
</gene>
<keyword evidence="7 15" id="KW-0812">Transmembrane</keyword>
<dbReference type="InterPro" id="IPR033463">
    <property type="entry name" value="sCache_3"/>
</dbReference>
<name>A0AAX1IAT7_STEMA</name>
<dbReference type="PANTHER" id="PTHR43065">
    <property type="entry name" value="SENSOR HISTIDINE KINASE"/>
    <property type="match status" value="1"/>
</dbReference>
<keyword evidence="11 15" id="KW-1133">Transmembrane helix</keyword>
<keyword evidence="6 18" id="KW-0808">Transferase</keyword>
<evidence type="ECO:0000256" key="3">
    <source>
        <dbReference type="ARBA" id="ARBA00012438"/>
    </source>
</evidence>
<comment type="catalytic activity">
    <reaction evidence="1">
        <text>ATP + protein L-histidine = ADP + protein N-phospho-L-histidine.</text>
        <dbReference type="EC" id="2.7.13.3"/>
    </reaction>
</comment>
<evidence type="ECO:0000256" key="5">
    <source>
        <dbReference type="ARBA" id="ARBA00022553"/>
    </source>
</evidence>
<dbReference type="SUPFAM" id="SSF158472">
    <property type="entry name" value="HAMP domain-like"/>
    <property type="match status" value="1"/>
</dbReference>
<evidence type="ECO:0000256" key="8">
    <source>
        <dbReference type="ARBA" id="ARBA00022741"/>
    </source>
</evidence>
<protein>
    <recommendedName>
        <fullName evidence="3">histidine kinase</fullName>
        <ecNumber evidence="3">2.7.13.3</ecNumber>
    </recommendedName>
</protein>